<dbReference type="PROSITE" id="PS51918">
    <property type="entry name" value="RADICAL_SAM"/>
    <property type="match status" value="1"/>
</dbReference>
<dbReference type="GO" id="GO:0003824">
    <property type="term" value="F:catalytic activity"/>
    <property type="evidence" value="ECO:0007669"/>
    <property type="project" value="InterPro"/>
</dbReference>
<dbReference type="SUPFAM" id="SSF102114">
    <property type="entry name" value="Radical SAM enzymes"/>
    <property type="match status" value="1"/>
</dbReference>
<dbReference type="GO" id="GO:0051539">
    <property type="term" value="F:4 iron, 4 sulfur cluster binding"/>
    <property type="evidence" value="ECO:0007669"/>
    <property type="project" value="UniProtKB-KW"/>
</dbReference>
<proteinExistence type="predicted"/>
<evidence type="ECO:0000256" key="1">
    <source>
        <dbReference type="ARBA" id="ARBA00001933"/>
    </source>
</evidence>
<protein>
    <submittedName>
        <fullName evidence="10">KamA family radical SAM protein</fullName>
    </submittedName>
</protein>
<evidence type="ECO:0000313" key="10">
    <source>
        <dbReference type="EMBL" id="AZP15772.1"/>
    </source>
</evidence>
<evidence type="ECO:0000256" key="3">
    <source>
        <dbReference type="ARBA" id="ARBA00022691"/>
    </source>
</evidence>
<evidence type="ECO:0000256" key="5">
    <source>
        <dbReference type="ARBA" id="ARBA00022898"/>
    </source>
</evidence>
<name>A0A3S9HUF4_9ACTN</name>
<evidence type="ECO:0000259" key="9">
    <source>
        <dbReference type="PROSITE" id="PS51918"/>
    </source>
</evidence>
<dbReference type="EMBL" id="CP034463">
    <property type="protein sequence ID" value="AZP15772.1"/>
    <property type="molecule type" value="Genomic_DNA"/>
</dbReference>
<evidence type="ECO:0000313" key="11">
    <source>
        <dbReference type="Proteomes" id="UP000280197"/>
    </source>
</evidence>
<organism evidence="10 11">
    <name type="scientific">Streptomyces aquilus</name>
    <dbReference type="NCBI Taxonomy" id="2548456"/>
    <lineage>
        <taxon>Bacteria</taxon>
        <taxon>Bacillati</taxon>
        <taxon>Actinomycetota</taxon>
        <taxon>Actinomycetes</taxon>
        <taxon>Kitasatosporales</taxon>
        <taxon>Streptomycetaceae</taxon>
        <taxon>Streptomyces</taxon>
    </lineage>
</organism>
<gene>
    <name evidence="10" type="ORF">EJC51_06445</name>
</gene>
<keyword evidence="4" id="KW-0479">Metal-binding</keyword>
<dbReference type="GO" id="GO:0046872">
    <property type="term" value="F:metal ion binding"/>
    <property type="evidence" value="ECO:0007669"/>
    <property type="project" value="UniProtKB-KW"/>
</dbReference>
<evidence type="ECO:0000256" key="8">
    <source>
        <dbReference type="SAM" id="MobiDB-lite"/>
    </source>
</evidence>
<evidence type="ECO:0000256" key="6">
    <source>
        <dbReference type="ARBA" id="ARBA00023004"/>
    </source>
</evidence>
<accession>A0A3S9HUF4</accession>
<evidence type="ECO:0000256" key="2">
    <source>
        <dbReference type="ARBA" id="ARBA00022485"/>
    </source>
</evidence>
<dbReference type="AlphaFoldDB" id="A0A3S9HUF4"/>
<keyword evidence="7" id="KW-0411">Iron-sulfur</keyword>
<dbReference type="RefSeq" id="WP_126270143.1">
    <property type="nucleotide sequence ID" value="NZ_CP034463.1"/>
</dbReference>
<keyword evidence="11" id="KW-1185">Reference proteome</keyword>
<comment type="cofactor">
    <cofactor evidence="1">
        <name>pyridoxal 5'-phosphate</name>
        <dbReference type="ChEBI" id="CHEBI:597326"/>
    </cofactor>
</comment>
<dbReference type="Proteomes" id="UP000280197">
    <property type="component" value="Chromosome"/>
</dbReference>
<keyword evidence="6" id="KW-0408">Iron</keyword>
<reference evidence="10 11" key="1">
    <citation type="submission" date="2018-12" db="EMBL/GenBank/DDBJ databases">
        <authorList>
            <person name="Li K."/>
        </authorList>
    </citation>
    <scope>NUCLEOTIDE SEQUENCE [LARGE SCALE GENOMIC DNA]</scope>
    <source>
        <strain evidence="11">CR22</strain>
    </source>
</reference>
<dbReference type="PANTHER" id="PTHR30538">
    <property type="entry name" value="LYSINE 2,3-AMINOMUTASE-RELATED"/>
    <property type="match status" value="1"/>
</dbReference>
<keyword evidence="5" id="KW-0663">Pyridoxal phosphate</keyword>
<sequence length="387" mass="42959">MDDNDGRRTAPARVIRDPEQITGLSRAELAALRPVLAEFEFRVSPYYASLVDWGDPADPLRRLVLPDAGELGGDFSYDASDEAANTHVPGLQHKYPRTALLLLTGVCAAYCRFCFRKRFTLAADDTHHISAGDGPETRLDVTAGIDYIRRHQEIDNVLLTGGDPLMLSPARLDRVFEALCDVPHVRTVRIGTKVPAFDPDRLTTELFASFDAVRRTGRRVVVVAHFNHSRELTPPALDKIGRLLDRGVSVINQTPVLRGVNDDPAELARLLNGLTAAGIAPYYLFQCRPVHGDESFQVSVQDTLRLLERTRPSLNGLARRFRYVASHARGKIEVLGRYGDELLFRFHEARDPADDGRVFTMPAAEPVLWPRPPVSDGPAASPDRSTR</sequence>
<feature type="region of interest" description="Disordered" evidence="8">
    <location>
        <begin position="368"/>
        <end position="387"/>
    </location>
</feature>
<dbReference type="KEGG" id="saqu:EJC51_06445"/>
<dbReference type="CDD" id="cd01335">
    <property type="entry name" value="Radical_SAM"/>
    <property type="match status" value="1"/>
</dbReference>
<evidence type="ECO:0000256" key="4">
    <source>
        <dbReference type="ARBA" id="ARBA00022723"/>
    </source>
</evidence>
<keyword evidence="2" id="KW-0004">4Fe-4S</keyword>
<dbReference type="InterPro" id="IPR058240">
    <property type="entry name" value="rSAM_sf"/>
</dbReference>
<dbReference type="InterPro" id="IPR007197">
    <property type="entry name" value="rSAM"/>
</dbReference>
<dbReference type="InterPro" id="IPR003739">
    <property type="entry name" value="Lys_aminomutase/Glu_NH3_mut"/>
</dbReference>
<dbReference type="PANTHER" id="PTHR30538:SF0">
    <property type="entry name" value="L-LYSINE 2,3-AMINOMUTASE AQ_1632-RELATED"/>
    <property type="match status" value="1"/>
</dbReference>
<feature type="domain" description="Radical SAM core" evidence="9">
    <location>
        <begin position="93"/>
        <end position="317"/>
    </location>
</feature>
<keyword evidence="3" id="KW-0949">S-adenosyl-L-methionine</keyword>
<dbReference type="SFLD" id="SFLDS00029">
    <property type="entry name" value="Radical_SAM"/>
    <property type="match status" value="1"/>
</dbReference>
<evidence type="ECO:0000256" key="7">
    <source>
        <dbReference type="ARBA" id="ARBA00023014"/>
    </source>
</evidence>
<dbReference type="SFLD" id="SFLDG01070">
    <property type="entry name" value="PLP-dependent"/>
    <property type="match status" value="1"/>
</dbReference>
<dbReference type="Gene3D" id="3.20.20.70">
    <property type="entry name" value="Aldolase class I"/>
    <property type="match status" value="1"/>
</dbReference>
<dbReference type="NCBIfam" id="TIGR00238">
    <property type="entry name" value="KamA family radical SAM protein"/>
    <property type="match status" value="1"/>
</dbReference>
<dbReference type="InterPro" id="IPR013785">
    <property type="entry name" value="Aldolase_TIM"/>
</dbReference>